<gene>
    <name evidence="2" type="ORF">D0Y65_022127</name>
</gene>
<sequence length="114" mass="12049">MIVIGILPLHRRRKPRLGGGVKPNPARMDPTGGSGVADQDCVVAVGDLAAVAATAVAGAERQRQRTAGLEVAVDRTEAEERQRNGIDGVDRERNGFRFGVRFGFGERVGEIAGA</sequence>
<comment type="caution">
    <text evidence="2">The sequence shown here is derived from an EMBL/GenBank/DDBJ whole genome shotgun (WGS) entry which is preliminary data.</text>
</comment>
<evidence type="ECO:0000313" key="3">
    <source>
        <dbReference type="Proteomes" id="UP000289340"/>
    </source>
</evidence>
<evidence type="ECO:0000256" key="1">
    <source>
        <dbReference type="SAM" id="MobiDB-lite"/>
    </source>
</evidence>
<protein>
    <submittedName>
        <fullName evidence="2">Uncharacterized protein</fullName>
    </submittedName>
</protein>
<organism evidence="2 3">
    <name type="scientific">Glycine soja</name>
    <name type="common">Wild soybean</name>
    <dbReference type="NCBI Taxonomy" id="3848"/>
    <lineage>
        <taxon>Eukaryota</taxon>
        <taxon>Viridiplantae</taxon>
        <taxon>Streptophyta</taxon>
        <taxon>Embryophyta</taxon>
        <taxon>Tracheophyta</taxon>
        <taxon>Spermatophyta</taxon>
        <taxon>Magnoliopsida</taxon>
        <taxon>eudicotyledons</taxon>
        <taxon>Gunneridae</taxon>
        <taxon>Pentapetalae</taxon>
        <taxon>rosids</taxon>
        <taxon>fabids</taxon>
        <taxon>Fabales</taxon>
        <taxon>Fabaceae</taxon>
        <taxon>Papilionoideae</taxon>
        <taxon>50 kb inversion clade</taxon>
        <taxon>NPAAA clade</taxon>
        <taxon>indigoferoid/millettioid clade</taxon>
        <taxon>Phaseoleae</taxon>
        <taxon>Glycine</taxon>
        <taxon>Glycine subgen. Soja</taxon>
    </lineage>
</organism>
<accession>A0A445JMD2</accession>
<dbReference type="EMBL" id="QZWG01000008">
    <property type="protein sequence ID" value="RZB99574.1"/>
    <property type="molecule type" value="Genomic_DNA"/>
</dbReference>
<reference evidence="2 3" key="1">
    <citation type="submission" date="2018-09" db="EMBL/GenBank/DDBJ databases">
        <title>A high-quality reference genome of wild soybean provides a powerful tool to mine soybean genomes.</title>
        <authorList>
            <person name="Xie M."/>
            <person name="Chung C.Y.L."/>
            <person name="Li M.-W."/>
            <person name="Wong F.-L."/>
            <person name="Chan T.-F."/>
            <person name="Lam H.-M."/>
        </authorList>
    </citation>
    <scope>NUCLEOTIDE SEQUENCE [LARGE SCALE GENOMIC DNA]</scope>
    <source>
        <strain evidence="3">cv. W05</strain>
        <tissue evidence="2">Hypocotyl of etiolated seedlings</tissue>
    </source>
</reference>
<evidence type="ECO:0000313" key="2">
    <source>
        <dbReference type="EMBL" id="RZB99574.1"/>
    </source>
</evidence>
<keyword evidence="3" id="KW-1185">Reference proteome</keyword>
<name>A0A445JMD2_GLYSO</name>
<dbReference type="AlphaFoldDB" id="A0A445JMD2"/>
<proteinExistence type="predicted"/>
<feature type="region of interest" description="Disordered" evidence="1">
    <location>
        <begin position="14"/>
        <end position="34"/>
    </location>
</feature>
<dbReference type="Proteomes" id="UP000289340">
    <property type="component" value="Chromosome 8"/>
</dbReference>